<sequence length="100" mass="10267">MKVTLESYGGLAAAADLRRPPDVLDSAALPEGAAAELERLVAAAAAAPPPQDSGRARDAKGYAITVEDGGRSTVLEQSDGSMSPAFAALLAWLRDRFAQG</sequence>
<evidence type="ECO:0000313" key="2">
    <source>
        <dbReference type="Proteomes" id="UP001223390"/>
    </source>
</evidence>
<proteinExistence type="predicted"/>
<organism evidence="1 2">
    <name type="scientific">Streptomyces katrae</name>
    <dbReference type="NCBI Taxonomy" id="68223"/>
    <lineage>
        <taxon>Bacteria</taxon>
        <taxon>Bacillati</taxon>
        <taxon>Actinomycetota</taxon>
        <taxon>Actinomycetes</taxon>
        <taxon>Kitasatosporales</taxon>
        <taxon>Streptomycetaceae</taxon>
        <taxon>Streptomyces</taxon>
    </lineage>
</organism>
<dbReference type="RefSeq" id="WP_285341238.1">
    <property type="nucleotide sequence ID" value="NZ_JASITI010000007.1"/>
</dbReference>
<protein>
    <submittedName>
        <fullName evidence="1">Uncharacterized protein</fullName>
    </submittedName>
</protein>
<keyword evidence="2" id="KW-1185">Reference proteome</keyword>
<name>A0ABT7GPN6_9ACTN</name>
<dbReference type="EMBL" id="JASITI010000007">
    <property type="protein sequence ID" value="MDK9495563.1"/>
    <property type="molecule type" value="Genomic_DNA"/>
</dbReference>
<dbReference type="InterPro" id="IPR049457">
    <property type="entry name" value="Emfourin"/>
</dbReference>
<accession>A0ABT7GPN6</accession>
<evidence type="ECO:0000313" key="1">
    <source>
        <dbReference type="EMBL" id="MDK9495563.1"/>
    </source>
</evidence>
<dbReference type="Pfam" id="PF20242">
    <property type="entry name" value="Emfourin"/>
    <property type="match status" value="1"/>
</dbReference>
<dbReference type="Proteomes" id="UP001223390">
    <property type="component" value="Unassembled WGS sequence"/>
</dbReference>
<reference evidence="1 2" key="1">
    <citation type="submission" date="2023-05" db="EMBL/GenBank/DDBJ databases">
        <title>Sequencing and Assembly of Streptomyces sp. NP73.</title>
        <authorList>
            <person name="Konwar A.N."/>
            <person name="Saikia K."/>
            <person name="Thakur D."/>
        </authorList>
    </citation>
    <scope>NUCLEOTIDE SEQUENCE [LARGE SCALE GENOMIC DNA]</scope>
    <source>
        <strain evidence="1 2">NP73</strain>
    </source>
</reference>
<comment type="caution">
    <text evidence="1">The sequence shown here is derived from an EMBL/GenBank/DDBJ whole genome shotgun (WGS) entry which is preliminary data.</text>
</comment>
<gene>
    <name evidence="1" type="ORF">QEZ40_006590</name>
</gene>